<gene>
    <name evidence="1" type="ORF">BB561_003060</name>
</gene>
<reference evidence="1 2" key="1">
    <citation type="journal article" date="2018" name="MBio">
        <title>Comparative Genomics Reveals the Core Gene Toolbox for the Fungus-Insect Symbiosis.</title>
        <authorList>
            <person name="Wang Y."/>
            <person name="Stata M."/>
            <person name="Wang W."/>
            <person name="Stajich J.E."/>
            <person name="White M.M."/>
            <person name="Moncalvo J.M."/>
        </authorList>
    </citation>
    <scope>NUCLEOTIDE SEQUENCE [LARGE SCALE GENOMIC DNA]</scope>
    <source>
        <strain evidence="1 2">SWE-8-4</strain>
    </source>
</reference>
<dbReference type="AlphaFoldDB" id="A0A2T9YN50"/>
<organism evidence="1 2">
    <name type="scientific">Smittium simulii</name>
    <dbReference type="NCBI Taxonomy" id="133385"/>
    <lineage>
        <taxon>Eukaryota</taxon>
        <taxon>Fungi</taxon>
        <taxon>Fungi incertae sedis</taxon>
        <taxon>Zoopagomycota</taxon>
        <taxon>Kickxellomycotina</taxon>
        <taxon>Harpellomycetes</taxon>
        <taxon>Harpellales</taxon>
        <taxon>Legeriomycetaceae</taxon>
        <taxon>Smittium</taxon>
    </lineage>
</organism>
<accession>A0A2T9YN50</accession>
<dbReference type="EMBL" id="MBFR01000116">
    <property type="protein sequence ID" value="PVU93762.1"/>
    <property type="molecule type" value="Genomic_DNA"/>
</dbReference>
<comment type="caution">
    <text evidence="1">The sequence shown here is derived from an EMBL/GenBank/DDBJ whole genome shotgun (WGS) entry which is preliminary data.</text>
</comment>
<name>A0A2T9YN50_9FUNG</name>
<evidence type="ECO:0000313" key="1">
    <source>
        <dbReference type="EMBL" id="PVU93762.1"/>
    </source>
</evidence>
<protein>
    <submittedName>
        <fullName evidence="1">Uncharacterized protein</fullName>
    </submittedName>
</protein>
<sequence>GAQQAQAMEVQNIECENPHEKLRAPKVEVESYPRLIEAILILSEQKIFNKVFFESNSNGFIVDKTEGCSFKKRLEEKFLRDIKKTSSGGFRAAAYFFLHCYKQRISSEARNAITKNVAALLEKRDIKQQDRSHTLSTGSPEAQQLCRREKFKNEISDIHMQNHQEKILHDLFELRGRFYAHFNTPEPLHFYKCATSSTELGPISRNQSICIFGQSFDNRQAQGKMYREYKKFYSKLSQLGTKSKRRSPI</sequence>
<dbReference type="Proteomes" id="UP000245383">
    <property type="component" value="Unassembled WGS sequence"/>
</dbReference>
<evidence type="ECO:0000313" key="2">
    <source>
        <dbReference type="Proteomes" id="UP000245383"/>
    </source>
</evidence>
<feature type="non-terminal residue" evidence="1">
    <location>
        <position position="1"/>
    </location>
</feature>
<proteinExistence type="predicted"/>
<keyword evidence="2" id="KW-1185">Reference proteome</keyword>